<dbReference type="Proteomes" id="UP000184310">
    <property type="component" value="Unassembled WGS sequence"/>
</dbReference>
<keyword evidence="1" id="KW-0805">Transcription regulation</keyword>
<dbReference type="Pfam" id="PF25583">
    <property type="entry name" value="WCX"/>
    <property type="match status" value="1"/>
</dbReference>
<dbReference type="GO" id="GO:0003700">
    <property type="term" value="F:DNA-binding transcription factor activity"/>
    <property type="evidence" value="ECO:0007669"/>
    <property type="project" value="InterPro"/>
</dbReference>
<dbReference type="InterPro" id="IPR028349">
    <property type="entry name" value="PafC-like"/>
</dbReference>
<name>A0A1M6QUG8_9CLOT</name>
<proteinExistence type="predicted"/>
<dbReference type="SUPFAM" id="SSF46785">
    <property type="entry name" value="Winged helix' DNA-binding domain"/>
    <property type="match status" value="1"/>
</dbReference>
<dbReference type="PANTHER" id="PTHR34580:SF1">
    <property type="entry name" value="PROTEIN PAFC"/>
    <property type="match status" value="1"/>
</dbReference>
<evidence type="ECO:0000256" key="1">
    <source>
        <dbReference type="ARBA" id="ARBA00023015"/>
    </source>
</evidence>
<dbReference type="Pfam" id="PF08279">
    <property type="entry name" value="HTH_11"/>
    <property type="match status" value="1"/>
</dbReference>
<dbReference type="STRING" id="1121302.SAMN02745163_03459"/>
<dbReference type="AlphaFoldDB" id="A0A1M6QUG8"/>
<dbReference type="InterPro" id="IPR057727">
    <property type="entry name" value="WCX_dom"/>
</dbReference>
<keyword evidence="5" id="KW-1185">Reference proteome</keyword>
<dbReference type="PROSITE" id="PS52050">
    <property type="entry name" value="WYL"/>
    <property type="match status" value="1"/>
</dbReference>
<dbReference type="Pfam" id="PF13280">
    <property type="entry name" value="WYL"/>
    <property type="match status" value="1"/>
</dbReference>
<dbReference type="EMBL" id="FQZB01000015">
    <property type="protein sequence ID" value="SHK23901.1"/>
    <property type="molecule type" value="Genomic_DNA"/>
</dbReference>
<dbReference type="PIRSF" id="PIRSF016838">
    <property type="entry name" value="PafC"/>
    <property type="match status" value="1"/>
</dbReference>
<dbReference type="InterPro" id="IPR051534">
    <property type="entry name" value="CBASS_pafABC_assoc_protein"/>
</dbReference>
<dbReference type="InterPro" id="IPR036390">
    <property type="entry name" value="WH_DNA-bd_sf"/>
</dbReference>
<evidence type="ECO:0000256" key="2">
    <source>
        <dbReference type="ARBA" id="ARBA00023163"/>
    </source>
</evidence>
<dbReference type="InterPro" id="IPR026881">
    <property type="entry name" value="WYL_dom"/>
</dbReference>
<evidence type="ECO:0000259" key="3">
    <source>
        <dbReference type="PROSITE" id="PS51000"/>
    </source>
</evidence>
<dbReference type="InterPro" id="IPR013196">
    <property type="entry name" value="HTH_11"/>
</dbReference>
<gene>
    <name evidence="4" type="ORF">SAMN02745163_03459</name>
</gene>
<dbReference type="OrthoDB" id="9815009at2"/>
<sequence>MKIDRLISIIMILSNRKRVSAKELAEKFEVSVKTIQRDIDAINMAGIPIVAYKGYDGGYEIMENYKINKSVVNEKEHSMVFNLLEGLSKVYEDKTIENLKEKFKCANSSMNLIEEGNIVFDFSSWGNADNTREKLNIISEALKLRKTIEFTYITFDGNSTKRELEPLKIIFKGLNFYICGFCRLREDIRLFKLTRIKGLNRLDNDFVPRIVDINEFFKPREDNLITLKLKFNKSALNKLDDYFDAYVIEFNEKGDAIVEVEYPENSWIYSMLLSFGSDIEVIEPIHIREIIRKNAEKIIKLYK</sequence>
<accession>A0A1M6QUG8</accession>
<organism evidence="4 5">
    <name type="scientific">Clostridium cavendishii DSM 21758</name>
    <dbReference type="NCBI Taxonomy" id="1121302"/>
    <lineage>
        <taxon>Bacteria</taxon>
        <taxon>Bacillati</taxon>
        <taxon>Bacillota</taxon>
        <taxon>Clostridia</taxon>
        <taxon>Eubacteriales</taxon>
        <taxon>Clostridiaceae</taxon>
        <taxon>Clostridium</taxon>
    </lineage>
</organism>
<keyword evidence="2" id="KW-0804">Transcription</keyword>
<dbReference type="GO" id="GO:0003677">
    <property type="term" value="F:DNA binding"/>
    <property type="evidence" value="ECO:0007669"/>
    <property type="project" value="UniProtKB-KW"/>
</dbReference>
<dbReference type="RefSeq" id="WP_072990811.1">
    <property type="nucleotide sequence ID" value="NZ_FQZB01000015.1"/>
</dbReference>
<reference evidence="4 5" key="1">
    <citation type="submission" date="2016-11" db="EMBL/GenBank/DDBJ databases">
        <authorList>
            <person name="Jaros S."/>
            <person name="Januszkiewicz K."/>
            <person name="Wedrychowicz H."/>
        </authorList>
    </citation>
    <scope>NUCLEOTIDE SEQUENCE [LARGE SCALE GENOMIC DNA]</scope>
    <source>
        <strain evidence="4 5">DSM 21758</strain>
    </source>
</reference>
<protein>
    <submittedName>
        <fullName evidence="4">Predicted DNA-binding transcriptional regulator YafY, contains an HTH and WYL domains</fullName>
    </submittedName>
</protein>
<dbReference type="PROSITE" id="PS51000">
    <property type="entry name" value="HTH_DEOR_2"/>
    <property type="match status" value="1"/>
</dbReference>
<dbReference type="InterPro" id="IPR036388">
    <property type="entry name" value="WH-like_DNA-bd_sf"/>
</dbReference>
<evidence type="ECO:0000313" key="5">
    <source>
        <dbReference type="Proteomes" id="UP000184310"/>
    </source>
</evidence>
<dbReference type="InterPro" id="IPR001034">
    <property type="entry name" value="DeoR_HTH"/>
</dbReference>
<dbReference type="PANTHER" id="PTHR34580">
    <property type="match status" value="1"/>
</dbReference>
<dbReference type="Gene3D" id="1.10.10.10">
    <property type="entry name" value="Winged helix-like DNA-binding domain superfamily/Winged helix DNA-binding domain"/>
    <property type="match status" value="1"/>
</dbReference>
<evidence type="ECO:0000313" key="4">
    <source>
        <dbReference type="EMBL" id="SHK23901.1"/>
    </source>
</evidence>
<feature type="domain" description="HTH deoR-type" evidence="3">
    <location>
        <begin position="2"/>
        <end position="57"/>
    </location>
</feature>
<keyword evidence="4" id="KW-0238">DNA-binding</keyword>